<evidence type="ECO:0000313" key="2">
    <source>
        <dbReference type="Proteomes" id="UP001148737"/>
    </source>
</evidence>
<protein>
    <submittedName>
        <fullName evidence="1">Uncharacterized protein</fullName>
    </submittedName>
</protein>
<proteinExistence type="predicted"/>
<sequence>MKQMKEIQRRQAMFDGQMSIQWQGIDGMSRALGQRDDYRYGNSTLGWYDSTAGYEARVLFGKFTEGLQASQLRPSEVQGIMALQEIWKQVE</sequence>
<gene>
    <name evidence="1" type="ORF">NLG97_g10980</name>
</gene>
<evidence type="ECO:0000313" key="1">
    <source>
        <dbReference type="EMBL" id="KAJ3472447.1"/>
    </source>
</evidence>
<organism evidence="1 2">
    <name type="scientific">Lecanicillium saksenae</name>
    <dbReference type="NCBI Taxonomy" id="468837"/>
    <lineage>
        <taxon>Eukaryota</taxon>
        <taxon>Fungi</taxon>
        <taxon>Dikarya</taxon>
        <taxon>Ascomycota</taxon>
        <taxon>Pezizomycotina</taxon>
        <taxon>Sordariomycetes</taxon>
        <taxon>Hypocreomycetidae</taxon>
        <taxon>Hypocreales</taxon>
        <taxon>Cordycipitaceae</taxon>
        <taxon>Lecanicillium</taxon>
    </lineage>
</organism>
<dbReference type="EMBL" id="JANAKD010003116">
    <property type="protein sequence ID" value="KAJ3472447.1"/>
    <property type="molecule type" value="Genomic_DNA"/>
</dbReference>
<dbReference type="Proteomes" id="UP001148737">
    <property type="component" value="Unassembled WGS sequence"/>
</dbReference>
<reference evidence="1" key="1">
    <citation type="submission" date="2022-07" db="EMBL/GenBank/DDBJ databases">
        <title>Genome Sequence of Lecanicillium saksenae.</title>
        <authorList>
            <person name="Buettner E."/>
        </authorList>
    </citation>
    <scope>NUCLEOTIDE SEQUENCE</scope>
    <source>
        <strain evidence="1">VT-O1</strain>
    </source>
</reference>
<name>A0ACC1QBT5_9HYPO</name>
<accession>A0ACC1QBT5</accession>
<comment type="caution">
    <text evidence="1">The sequence shown here is derived from an EMBL/GenBank/DDBJ whole genome shotgun (WGS) entry which is preliminary data.</text>
</comment>
<keyword evidence="2" id="KW-1185">Reference proteome</keyword>